<sequence length="72" mass="8307">MSTGIVFLSLKAYSIRLLRKIMMKNTSSKLSLFPDRLGSSQNFSDLLQPMQLHYLFSLLPCQELKIGKFMHL</sequence>
<accession>A0A2H5PPF9</accession>
<keyword evidence="2" id="KW-1185">Reference proteome</keyword>
<proteinExistence type="predicted"/>
<protein>
    <submittedName>
        <fullName evidence="1">Uncharacterized protein</fullName>
    </submittedName>
</protein>
<dbReference type="AlphaFoldDB" id="A0A2H5PPF9"/>
<evidence type="ECO:0000313" key="2">
    <source>
        <dbReference type="Proteomes" id="UP000236630"/>
    </source>
</evidence>
<dbReference type="EMBL" id="BDQV01000102">
    <property type="protein sequence ID" value="GAY54222.1"/>
    <property type="molecule type" value="Genomic_DNA"/>
</dbReference>
<gene>
    <name evidence="1" type="ORF">CUMW_155040</name>
</gene>
<dbReference type="Proteomes" id="UP000236630">
    <property type="component" value="Unassembled WGS sequence"/>
</dbReference>
<comment type="caution">
    <text evidence="1">The sequence shown here is derived from an EMBL/GenBank/DDBJ whole genome shotgun (WGS) entry which is preliminary data.</text>
</comment>
<reference evidence="1 2" key="1">
    <citation type="journal article" date="2017" name="Front. Genet.">
        <title>Draft sequencing of the heterozygous diploid genome of Satsuma (Citrus unshiu Marc.) using a hybrid assembly approach.</title>
        <authorList>
            <person name="Shimizu T."/>
            <person name="Tanizawa Y."/>
            <person name="Mochizuki T."/>
            <person name="Nagasaki H."/>
            <person name="Yoshioka T."/>
            <person name="Toyoda A."/>
            <person name="Fujiyama A."/>
            <person name="Kaminuma E."/>
            <person name="Nakamura Y."/>
        </authorList>
    </citation>
    <scope>NUCLEOTIDE SEQUENCE [LARGE SCALE GENOMIC DNA]</scope>
    <source>
        <strain evidence="2">cv. Miyagawa wase</strain>
    </source>
</reference>
<evidence type="ECO:0000313" key="1">
    <source>
        <dbReference type="EMBL" id="GAY54222.1"/>
    </source>
</evidence>
<name>A0A2H5PPF9_CITUN</name>
<organism evidence="1 2">
    <name type="scientific">Citrus unshiu</name>
    <name type="common">Satsuma mandarin</name>
    <name type="synonym">Citrus nobilis var. unshiu</name>
    <dbReference type="NCBI Taxonomy" id="55188"/>
    <lineage>
        <taxon>Eukaryota</taxon>
        <taxon>Viridiplantae</taxon>
        <taxon>Streptophyta</taxon>
        <taxon>Embryophyta</taxon>
        <taxon>Tracheophyta</taxon>
        <taxon>Spermatophyta</taxon>
        <taxon>Magnoliopsida</taxon>
        <taxon>eudicotyledons</taxon>
        <taxon>Gunneridae</taxon>
        <taxon>Pentapetalae</taxon>
        <taxon>rosids</taxon>
        <taxon>malvids</taxon>
        <taxon>Sapindales</taxon>
        <taxon>Rutaceae</taxon>
        <taxon>Aurantioideae</taxon>
        <taxon>Citrus</taxon>
    </lineage>
</organism>